<reference evidence="8" key="1">
    <citation type="submission" date="2022-07" db="EMBL/GenBank/DDBJ databases">
        <title>Characterization of the Novel Bacterium Alteromonas immobilis LMIT006 and Alteromonas gregis LMIT007.</title>
        <authorList>
            <person name="Lin X."/>
        </authorList>
    </citation>
    <scope>NUCLEOTIDE SEQUENCE</scope>
    <source>
        <strain evidence="8">LMIT007</strain>
    </source>
</reference>
<evidence type="ECO:0000256" key="3">
    <source>
        <dbReference type="ARBA" id="ARBA00022692"/>
    </source>
</evidence>
<dbReference type="Proteomes" id="UP001165413">
    <property type="component" value="Unassembled WGS sequence"/>
</dbReference>
<sequence length="302" mass="33483">MPNAFYFILCTLIWGSTWLAINFQIGHTLEPTYAVGIRFLLAAIILGIFCLLTRKNMRFSRKQHSQFLLVGLFFYALDYGFLYAAQQHIVSALLALLSSSVIYFNVVLRRIFLGKPVRFEVLLGATLGFLGIAAIFAPELSKVSLEAGLGLGLLFAFCSFSSAAIGNVISENTLDNVPVVQMNFYTMLYGSVTVLVVLQLTQIPFELPTVSSFYYTLVYLSLFGSVFAFGCYMKLIQNIGSDKAAYVVLLYPLVALVLSTFFEGYQWSIYALFGVVLVLLGNACAMGKVKYLQRFSSSLGRV</sequence>
<comment type="subcellular location">
    <subcellularLocation>
        <location evidence="1">Membrane</location>
        <topology evidence="1">Multi-pass membrane protein</topology>
    </subcellularLocation>
</comment>
<gene>
    <name evidence="8" type="ORF">NLF92_08740</name>
</gene>
<dbReference type="InterPro" id="IPR050638">
    <property type="entry name" value="AA-Vitamin_Transporters"/>
</dbReference>
<keyword evidence="4 6" id="KW-1133">Transmembrane helix</keyword>
<dbReference type="PANTHER" id="PTHR32322">
    <property type="entry name" value="INNER MEMBRANE TRANSPORTER"/>
    <property type="match status" value="1"/>
</dbReference>
<feature type="transmembrane region" description="Helical" evidence="6">
    <location>
        <begin position="89"/>
        <end position="107"/>
    </location>
</feature>
<evidence type="ECO:0000313" key="8">
    <source>
        <dbReference type="EMBL" id="MCP3429028.1"/>
    </source>
</evidence>
<keyword evidence="3 6" id="KW-0812">Transmembrane</keyword>
<feature type="transmembrane region" description="Helical" evidence="6">
    <location>
        <begin position="119"/>
        <end position="137"/>
    </location>
</feature>
<feature type="transmembrane region" description="Helical" evidence="6">
    <location>
        <begin position="65"/>
        <end position="83"/>
    </location>
</feature>
<dbReference type="GO" id="GO:0016020">
    <property type="term" value="C:membrane"/>
    <property type="evidence" value="ECO:0007669"/>
    <property type="project" value="UniProtKB-SubCell"/>
</dbReference>
<comment type="similarity">
    <text evidence="2">Belongs to the EamA transporter family.</text>
</comment>
<feature type="transmembrane region" description="Helical" evidence="6">
    <location>
        <begin position="244"/>
        <end position="262"/>
    </location>
</feature>
<comment type="caution">
    <text evidence="8">The sequence shown here is derived from an EMBL/GenBank/DDBJ whole genome shotgun (WGS) entry which is preliminary data.</text>
</comment>
<feature type="transmembrane region" description="Helical" evidence="6">
    <location>
        <begin position="35"/>
        <end position="53"/>
    </location>
</feature>
<accession>A0AA41X3X1</accession>
<organism evidence="8 9">
    <name type="scientific">Opacimonas viscosa</name>
    <dbReference type="NCBI Taxonomy" id="2961944"/>
    <lineage>
        <taxon>Bacteria</taxon>
        <taxon>Pseudomonadati</taxon>
        <taxon>Pseudomonadota</taxon>
        <taxon>Gammaproteobacteria</taxon>
        <taxon>Alteromonadales</taxon>
        <taxon>Alteromonadaceae</taxon>
        <taxon>Opacimonas</taxon>
    </lineage>
</organism>
<feature type="domain" description="EamA" evidence="7">
    <location>
        <begin position="151"/>
        <end position="282"/>
    </location>
</feature>
<dbReference type="SUPFAM" id="SSF103481">
    <property type="entry name" value="Multidrug resistance efflux transporter EmrE"/>
    <property type="match status" value="2"/>
</dbReference>
<feature type="transmembrane region" description="Helical" evidence="6">
    <location>
        <begin position="182"/>
        <end position="201"/>
    </location>
</feature>
<feature type="transmembrane region" description="Helical" evidence="6">
    <location>
        <begin position="149"/>
        <end position="170"/>
    </location>
</feature>
<proteinExistence type="inferred from homology"/>
<dbReference type="Pfam" id="PF00892">
    <property type="entry name" value="EamA"/>
    <property type="match status" value="2"/>
</dbReference>
<evidence type="ECO:0000256" key="5">
    <source>
        <dbReference type="ARBA" id="ARBA00023136"/>
    </source>
</evidence>
<feature type="transmembrane region" description="Helical" evidence="6">
    <location>
        <begin position="268"/>
        <end position="287"/>
    </location>
</feature>
<feature type="transmembrane region" description="Helical" evidence="6">
    <location>
        <begin position="213"/>
        <end position="232"/>
    </location>
</feature>
<evidence type="ECO:0000256" key="4">
    <source>
        <dbReference type="ARBA" id="ARBA00022989"/>
    </source>
</evidence>
<keyword evidence="9" id="KW-1185">Reference proteome</keyword>
<evidence type="ECO:0000256" key="6">
    <source>
        <dbReference type="SAM" id="Phobius"/>
    </source>
</evidence>
<evidence type="ECO:0000313" key="9">
    <source>
        <dbReference type="Proteomes" id="UP001165413"/>
    </source>
</evidence>
<evidence type="ECO:0000259" key="7">
    <source>
        <dbReference type="Pfam" id="PF00892"/>
    </source>
</evidence>
<feature type="domain" description="EamA" evidence="7">
    <location>
        <begin position="4"/>
        <end position="136"/>
    </location>
</feature>
<dbReference type="InterPro" id="IPR037185">
    <property type="entry name" value="EmrE-like"/>
</dbReference>
<dbReference type="InterPro" id="IPR000620">
    <property type="entry name" value="EamA_dom"/>
</dbReference>
<evidence type="ECO:0000256" key="2">
    <source>
        <dbReference type="ARBA" id="ARBA00007362"/>
    </source>
</evidence>
<protein>
    <submittedName>
        <fullName evidence="8">EamA family transporter</fullName>
    </submittedName>
</protein>
<evidence type="ECO:0000256" key="1">
    <source>
        <dbReference type="ARBA" id="ARBA00004141"/>
    </source>
</evidence>
<keyword evidence="5 6" id="KW-0472">Membrane</keyword>
<dbReference type="RefSeq" id="WP_254100915.1">
    <property type="nucleotide sequence ID" value="NZ_JANATA010000014.1"/>
</dbReference>
<dbReference type="EMBL" id="JANATA010000014">
    <property type="protein sequence ID" value="MCP3429028.1"/>
    <property type="molecule type" value="Genomic_DNA"/>
</dbReference>
<name>A0AA41X3X1_9ALTE</name>
<dbReference type="PANTHER" id="PTHR32322:SF2">
    <property type="entry name" value="EAMA DOMAIN-CONTAINING PROTEIN"/>
    <property type="match status" value="1"/>
</dbReference>
<dbReference type="AlphaFoldDB" id="A0AA41X3X1"/>